<accession>A0A1G8A2T9</accession>
<dbReference type="STRING" id="659014.SAMN04487996_12980"/>
<feature type="chain" id="PRO_5011712726" description="YD repeat-containing protein" evidence="1">
    <location>
        <begin position="23"/>
        <end position="277"/>
    </location>
</feature>
<dbReference type="RefSeq" id="WP_090157444.1">
    <property type="nucleotide sequence ID" value="NZ_FNAN01000029.1"/>
</dbReference>
<name>A0A1G8A2T9_9BACT</name>
<protein>
    <recommendedName>
        <fullName evidence="4">YD repeat-containing protein</fullName>
    </recommendedName>
</protein>
<keyword evidence="1" id="KW-0732">Signal</keyword>
<evidence type="ECO:0008006" key="4">
    <source>
        <dbReference type="Google" id="ProtNLM"/>
    </source>
</evidence>
<keyword evidence="3" id="KW-1185">Reference proteome</keyword>
<sequence length="277" mass="30832">MKLVGNTSILATGLLLAGMLGACQNEHENALIPQAPTTDSDRNAKTQGVGKLIKDGNVSLAYGNQDPSALWKEISDNGAHHEFTYGPQLITGKRYINGFPNPTMTFTYTLDASGRCTQTVTNKTHLYEYNESGQLKKYYNKLQPNERTEFTYTPDADGITNALFAVTFYDAAGTKTRELWFNYSLTEPIADKSPLNPDVFPTGVSKYIPVFGKFSNNLVQCSADKKFSNGKQISNINYYHTYTLDYAGKVKNATVKKYDGTLISTTDRAYTVPYYKF</sequence>
<dbReference type="AlphaFoldDB" id="A0A1G8A2T9"/>
<dbReference type="OrthoDB" id="953918at2"/>
<evidence type="ECO:0000313" key="3">
    <source>
        <dbReference type="Proteomes" id="UP000198748"/>
    </source>
</evidence>
<proteinExistence type="predicted"/>
<dbReference type="PROSITE" id="PS51257">
    <property type="entry name" value="PROKAR_LIPOPROTEIN"/>
    <property type="match status" value="1"/>
</dbReference>
<dbReference type="Proteomes" id="UP000198748">
    <property type="component" value="Unassembled WGS sequence"/>
</dbReference>
<organism evidence="2 3">
    <name type="scientific">Dyadobacter soli</name>
    <dbReference type="NCBI Taxonomy" id="659014"/>
    <lineage>
        <taxon>Bacteria</taxon>
        <taxon>Pseudomonadati</taxon>
        <taxon>Bacteroidota</taxon>
        <taxon>Cytophagia</taxon>
        <taxon>Cytophagales</taxon>
        <taxon>Spirosomataceae</taxon>
        <taxon>Dyadobacter</taxon>
    </lineage>
</organism>
<dbReference type="EMBL" id="FNAN01000029">
    <property type="protein sequence ID" value="SDH14740.1"/>
    <property type="molecule type" value="Genomic_DNA"/>
</dbReference>
<feature type="signal peptide" evidence="1">
    <location>
        <begin position="1"/>
        <end position="22"/>
    </location>
</feature>
<gene>
    <name evidence="2" type="ORF">SAMN04487996_12980</name>
</gene>
<evidence type="ECO:0000256" key="1">
    <source>
        <dbReference type="SAM" id="SignalP"/>
    </source>
</evidence>
<reference evidence="3" key="1">
    <citation type="submission" date="2016-10" db="EMBL/GenBank/DDBJ databases">
        <authorList>
            <person name="Varghese N."/>
            <person name="Submissions S."/>
        </authorList>
    </citation>
    <scope>NUCLEOTIDE SEQUENCE [LARGE SCALE GENOMIC DNA]</scope>
    <source>
        <strain evidence="3">DSM 25329</strain>
    </source>
</reference>
<evidence type="ECO:0000313" key="2">
    <source>
        <dbReference type="EMBL" id="SDH14740.1"/>
    </source>
</evidence>